<evidence type="ECO:0000313" key="2">
    <source>
        <dbReference type="Proteomes" id="UP001164712"/>
    </source>
</evidence>
<dbReference type="Proteomes" id="UP001164712">
    <property type="component" value="Chromosome"/>
</dbReference>
<dbReference type="EMBL" id="CP114058">
    <property type="protein sequence ID" value="WAS99985.1"/>
    <property type="molecule type" value="Genomic_DNA"/>
</dbReference>
<dbReference type="RefSeq" id="WP_045046009.1">
    <property type="nucleotide sequence ID" value="NZ_CP114058.1"/>
</dbReference>
<evidence type="ECO:0000313" key="1">
    <source>
        <dbReference type="EMBL" id="WAS99985.1"/>
    </source>
</evidence>
<keyword evidence="2" id="KW-1185">Reference proteome</keyword>
<organism evidence="1 2">
    <name type="scientific">Rouxiella chamberiensis</name>
    <dbReference type="NCBI Taxonomy" id="1513468"/>
    <lineage>
        <taxon>Bacteria</taxon>
        <taxon>Pseudomonadati</taxon>
        <taxon>Pseudomonadota</taxon>
        <taxon>Gammaproteobacteria</taxon>
        <taxon>Enterobacterales</taxon>
        <taxon>Yersiniaceae</taxon>
        <taxon>Rouxiella</taxon>
    </lineage>
</organism>
<proteinExistence type="predicted"/>
<gene>
    <name evidence="1" type="ORF">O1V66_13220</name>
</gene>
<dbReference type="Pfam" id="PF07302">
    <property type="entry name" value="AroM"/>
    <property type="match status" value="1"/>
</dbReference>
<dbReference type="NCBIfam" id="NF007788">
    <property type="entry name" value="PRK10481.1"/>
    <property type="match status" value="1"/>
</dbReference>
<reference evidence="1" key="1">
    <citation type="submission" date="2022-12" db="EMBL/GenBank/DDBJ databases">
        <title>Complete genome sequence of an Australian strain of Rouxiella badensis DAR84756 and resolution of the R. badensis DSM100043 and R. chamberiensis DSM28324 genomes.</title>
        <authorList>
            <person name="Paul S."/>
            <person name="Anderson P.J."/>
            <person name="Maynard G."/>
            <person name="Dyall-Smith M."/>
            <person name="Kudinha T."/>
        </authorList>
    </citation>
    <scope>NUCLEOTIDE SEQUENCE</scope>
    <source>
        <strain evidence="1">DSM 28324</strain>
    </source>
</reference>
<accession>A0ABY7HM89</accession>
<name>A0ABY7HM89_9GAMM</name>
<sequence>MMTSFATLTIGQAPRSDIMPLLDEYLPRDRVTHTGLLDGLTREQIRARFEPAAGEDILVSRLLDGTQVRLASARVEAALQQKIDELEHQGCSTILLLCTGVFHHLKTRQALLLEPDRIIAPLMSGLVGGHQLGIVVPVVEQITHQSSKWGALATPPCYATASPYEADEHTLMMAAQSLKAQGAQIVLLDCIGYRRSHVDLIRRHLDVPVLLSNSLVVKLAADLLL</sequence>
<dbReference type="InterPro" id="IPR010843">
    <property type="entry name" value="Uncharacterised_AroM"/>
</dbReference>
<protein>
    <submittedName>
        <fullName evidence="1">AroM family protein</fullName>
    </submittedName>
</protein>